<keyword evidence="3" id="KW-1185">Reference proteome</keyword>
<evidence type="ECO:0000313" key="2">
    <source>
        <dbReference type="EMBL" id="KAK7947931.1"/>
    </source>
</evidence>
<reference evidence="2 3" key="1">
    <citation type="submission" date="2023-01" db="EMBL/GenBank/DDBJ databases">
        <title>Analysis of 21 Apiospora genomes using comparative genomics revels a genus with tremendous synthesis potential of carbohydrate active enzymes and secondary metabolites.</title>
        <authorList>
            <person name="Sorensen T."/>
        </authorList>
    </citation>
    <scope>NUCLEOTIDE SEQUENCE [LARGE SCALE GENOMIC DNA]</scope>
    <source>
        <strain evidence="2 3">CBS 24483</strain>
    </source>
</reference>
<evidence type="ECO:0000256" key="1">
    <source>
        <dbReference type="SAM" id="MobiDB-lite"/>
    </source>
</evidence>
<accession>A0ABR1Q5U4</accession>
<proteinExistence type="predicted"/>
<name>A0ABR1Q5U4_9PEZI</name>
<feature type="region of interest" description="Disordered" evidence="1">
    <location>
        <begin position="1"/>
        <end position="52"/>
    </location>
</feature>
<evidence type="ECO:0000313" key="3">
    <source>
        <dbReference type="Proteomes" id="UP001391051"/>
    </source>
</evidence>
<feature type="compositionally biased region" description="Acidic residues" evidence="1">
    <location>
        <begin position="38"/>
        <end position="52"/>
    </location>
</feature>
<protein>
    <submittedName>
        <fullName evidence="2">Uncharacterized protein</fullName>
    </submittedName>
</protein>
<comment type="caution">
    <text evidence="2">The sequence shown here is derived from an EMBL/GenBank/DDBJ whole genome shotgun (WGS) entry which is preliminary data.</text>
</comment>
<sequence length="98" mass="10854">MPTNEWDSDEQDPYVRESDVQAPDEPDNQDEPDRTDGPDESDETDEPEDQTLEEAALEEAALEEAALLGDPDLVSDAFGEPHEYDWCDVKPMVSAGVS</sequence>
<feature type="compositionally biased region" description="Acidic residues" evidence="1">
    <location>
        <begin position="1"/>
        <end position="12"/>
    </location>
</feature>
<dbReference type="Proteomes" id="UP001391051">
    <property type="component" value="Unassembled WGS sequence"/>
</dbReference>
<dbReference type="EMBL" id="JAQQWE010000006">
    <property type="protein sequence ID" value="KAK7947931.1"/>
    <property type="molecule type" value="Genomic_DNA"/>
</dbReference>
<gene>
    <name evidence="2" type="ORF">PG986_008817</name>
</gene>
<organism evidence="2 3">
    <name type="scientific">Apiospora aurea</name>
    <dbReference type="NCBI Taxonomy" id="335848"/>
    <lineage>
        <taxon>Eukaryota</taxon>
        <taxon>Fungi</taxon>
        <taxon>Dikarya</taxon>
        <taxon>Ascomycota</taxon>
        <taxon>Pezizomycotina</taxon>
        <taxon>Sordariomycetes</taxon>
        <taxon>Xylariomycetidae</taxon>
        <taxon>Amphisphaeriales</taxon>
        <taxon>Apiosporaceae</taxon>
        <taxon>Apiospora</taxon>
    </lineage>
</organism>
<dbReference type="GeneID" id="92078101"/>
<dbReference type="RefSeq" id="XP_066697437.1">
    <property type="nucleotide sequence ID" value="XM_066845039.1"/>
</dbReference>